<dbReference type="Pfam" id="PF07833">
    <property type="entry name" value="Cu_amine_oxidN1"/>
    <property type="match status" value="1"/>
</dbReference>
<dbReference type="InterPro" id="IPR012854">
    <property type="entry name" value="Cu_amine_oxidase-like_N"/>
</dbReference>
<dbReference type="InterPro" id="IPR036582">
    <property type="entry name" value="Mao_N_sf"/>
</dbReference>
<dbReference type="AlphaFoldDB" id="A0A1I6E969"/>
<evidence type="ECO:0000256" key="1">
    <source>
        <dbReference type="SAM" id="MobiDB-lite"/>
    </source>
</evidence>
<evidence type="ECO:0000313" key="5">
    <source>
        <dbReference type="EMBL" id="SFR14102.1"/>
    </source>
</evidence>
<sequence>MQKKLLVVVFALLMALLLAVPAQAGTPSVILDGKTLQCDTPPVIDNGRTLVPMRAIFEALGASVKWDGATKTVNASKGNTNIKLVIGGQAYKNGKLADMDVPAQIYNGSTMVPLRFVSEALGAKVAWDGSTSTVNIASDGSAPAAKPATPAPQPKPEPKPQPAEPPQSDSDSDTGAALTPFEKYLAGMEARFLPEKAKGTSLTYQFVITDGHPGKYYITIKDGQCTTGKGTASSPTVTITVGEQLWLDIAAGKVNGTVAYFTGKFKIDGNPTYVQKLEEFFKKQ</sequence>
<feature type="domain" description="Copper amine oxidase-like N-terminal" evidence="4">
    <location>
        <begin position="31"/>
        <end position="136"/>
    </location>
</feature>
<dbReference type="InterPro" id="IPR003033">
    <property type="entry name" value="SCP2_sterol-bd_dom"/>
</dbReference>
<evidence type="ECO:0000313" key="6">
    <source>
        <dbReference type="Proteomes" id="UP000199584"/>
    </source>
</evidence>
<name>A0A1I6E969_9FIRM</name>
<gene>
    <name evidence="5" type="ORF">SAMN05660706_1305</name>
</gene>
<keyword evidence="2" id="KW-0732">Signal</keyword>
<dbReference type="OrthoDB" id="268113at2"/>
<keyword evidence="6" id="KW-1185">Reference proteome</keyword>
<dbReference type="STRING" id="39060.SAMN05660706_1305"/>
<evidence type="ECO:0000259" key="4">
    <source>
        <dbReference type="Pfam" id="PF07833"/>
    </source>
</evidence>
<organism evidence="5 6">
    <name type="scientific">Desulfoscipio geothermicus DSM 3669</name>
    <dbReference type="NCBI Taxonomy" id="1121426"/>
    <lineage>
        <taxon>Bacteria</taxon>
        <taxon>Bacillati</taxon>
        <taxon>Bacillota</taxon>
        <taxon>Clostridia</taxon>
        <taxon>Eubacteriales</taxon>
        <taxon>Desulfallaceae</taxon>
        <taxon>Desulfoscipio</taxon>
    </lineage>
</organism>
<dbReference type="RefSeq" id="WP_092486313.1">
    <property type="nucleotide sequence ID" value="NZ_FOYM01000030.1"/>
</dbReference>
<feature type="signal peptide" evidence="2">
    <location>
        <begin position="1"/>
        <end position="24"/>
    </location>
</feature>
<reference evidence="6" key="1">
    <citation type="submission" date="2016-10" db="EMBL/GenBank/DDBJ databases">
        <authorList>
            <person name="Varghese N."/>
            <person name="Submissions S."/>
        </authorList>
    </citation>
    <scope>NUCLEOTIDE SEQUENCE [LARGE SCALE GENOMIC DNA]</scope>
    <source>
        <strain evidence="6">DSM 3669</strain>
    </source>
</reference>
<dbReference type="Proteomes" id="UP000199584">
    <property type="component" value="Unassembled WGS sequence"/>
</dbReference>
<dbReference type="SUPFAM" id="SSF55718">
    <property type="entry name" value="SCP-like"/>
    <property type="match status" value="1"/>
</dbReference>
<dbReference type="EMBL" id="FOYM01000030">
    <property type="protein sequence ID" value="SFR14102.1"/>
    <property type="molecule type" value="Genomic_DNA"/>
</dbReference>
<feature type="chain" id="PRO_5011584490" evidence="2">
    <location>
        <begin position="25"/>
        <end position="284"/>
    </location>
</feature>
<protein>
    <submittedName>
        <fullName evidence="5">SCP-2 sterol transfer family protein</fullName>
    </submittedName>
</protein>
<dbReference type="PANTHER" id="PTHR10094">
    <property type="entry name" value="STEROL CARRIER PROTEIN 2 SCP-2 FAMILY PROTEIN"/>
    <property type="match status" value="1"/>
</dbReference>
<dbReference type="Gene3D" id="3.30.1050.10">
    <property type="entry name" value="SCP2 sterol-binding domain"/>
    <property type="match status" value="1"/>
</dbReference>
<dbReference type="SUPFAM" id="SSF55383">
    <property type="entry name" value="Copper amine oxidase, domain N"/>
    <property type="match status" value="1"/>
</dbReference>
<dbReference type="Pfam" id="PF02036">
    <property type="entry name" value="SCP2"/>
    <property type="match status" value="1"/>
</dbReference>
<evidence type="ECO:0000256" key="2">
    <source>
        <dbReference type="SAM" id="SignalP"/>
    </source>
</evidence>
<dbReference type="PANTHER" id="PTHR10094:SF25">
    <property type="entry name" value="SCP2 STEROL-BINDING DOMAIN-CONTAINING PROTEIN 1"/>
    <property type="match status" value="1"/>
</dbReference>
<proteinExistence type="predicted"/>
<accession>A0A1I6E969</accession>
<feature type="domain" description="SCP2" evidence="3">
    <location>
        <begin position="193"/>
        <end position="282"/>
    </location>
</feature>
<dbReference type="InterPro" id="IPR036527">
    <property type="entry name" value="SCP2_sterol-bd_dom_sf"/>
</dbReference>
<dbReference type="Gene3D" id="3.30.457.10">
    <property type="entry name" value="Copper amine oxidase-like, N-terminal domain"/>
    <property type="match status" value="2"/>
</dbReference>
<feature type="region of interest" description="Disordered" evidence="1">
    <location>
        <begin position="136"/>
        <end position="176"/>
    </location>
</feature>
<dbReference type="GO" id="GO:0005829">
    <property type="term" value="C:cytosol"/>
    <property type="evidence" value="ECO:0007669"/>
    <property type="project" value="TreeGrafter"/>
</dbReference>
<evidence type="ECO:0000259" key="3">
    <source>
        <dbReference type="Pfam" id="PF02036"/>
    </source>
</evidence>
<feature type="compositionally biased region" description="Pro residues" evidence="1">
    <location>
        <begin position="149"/>
        <end position="165"/>
    </location>
</feature>